<dbReference type="InterPro" id="IPR008335">
    <property type="entry name" value="Mopterin_OxRdtase_euk"/>
</dbReference>
<evidence type="ECO:0000259" key="6">
    <source>
        <dbReference type="Pfam" id="PF03404"/>
    </source>
</evidence>
<keyword evidence="3" id="KW-0479">Metal-binding</keyword>
<reference evidence="7 8" key="1">
    <citation type="submission" date="2015-01" db="EMBL/GenBank/DDBJ databases">
        <title>The Genome Sequence of Capronia semiimmersa CBS27337.</title>
        <authorList>
            <consortium name="The Broad Institute Genomics Platform"/>
            <person name="Cuomo C."/>
            <person name="de Hoog S."/>
            <person name="Gorbushina A."/>
            <person name="Stielow B."/>
            <person name="Teixiera M."/>
            <person name="Abouelleil A."/>
            <person name="Chapman S.B."/>
            <person name="Priest M."/>
            <person name="Young S.K."/>
            <person name="Wortman J."/>
            <person name="Nusbaum C."/>
            <person name="Birren B."/>
        </authorList>
    </citation>
    <scope>NUCLEOTIDE SEQUENCE [LARGE SCALE GENOMIC DNA]</scope>
    <source>
        <strain evidence="7 8">CBS 27337</strain>
    </source>
</reference>
<dbReference type="GO" id="GO:0008482">
    <property type="term" value="F:sulfite oxidase activity"/>
    <property type="evidence" value="ECO:0007669"/>
    <property type="project" value="TreeGrafter"/>
</dbReference>
<feature type="domain" description="Oxidoreductase molybdopterin-binding" evidence="5">
    <location>
        <begin position="77"/>
        <end position="241"/>
    </location>
</feature>
<dbReference type="InterPro" id="IPR014756">
    <property type="entry name" value="Ig_E-set"/>
</dbReference>
<dbReference type="InterPro" id="IPR000572">
    <property type="entry name" value="OxRdtase_Mopterin-bd_dom"/>
</dbReference>
<proteinExistence type="predicted"/>
<dbReference type="InterPro" id="IPR036374">
    <property type="entry name" value="OxRdtase_Mopterin-bd_sf"/>
</dbReference>
<gene>
    <name evidence="7" type="ORF">PV04_06326</name>
</gene>
<dbReference type="GO" id="GO:0020037">
    <property type="term" value="F:heme binding"/>
    <property type="evidence" value="ECO:0007669"/>
    <property type="project" value="TreeGrafter"/>
</dbReference>
<dbReference type="Gene3D" id="3.90.420.10">
    <property type="entry name" value="Oxidoreductase, molybdopterin-binding domain"/>
    <property type="match status" value="1"/>
</dbReference>
<dbReference type="GO" id="GO:0030151">
    <property type="term" value="F:molybdenum ion binding"/>
    <property type="evidence" value="ECO:0007669"/>
    <property type="project" value="InterPro"/>
</dbReference>
<dbReference type="GO" id="GO:0043546">
    <property type="term" value="F:molybdopterin cofactor binding"/>
    <property type="evidence" value="ECO:0007669"/>
    <property type="project" value="TreeGrafter"/>
</dbReference>
<evidence type="ECO:0008006" key="9">
    <source>
        <dbReference type="Google" id="ProtNLM"/>
    </source>
</evidence>
<feature type="domain" description="Moybdenum cofactor oxidoreductase dimerisation" evidence="6">
    <location>
        <begin position="265"/>
        <end position="364"/>
    </location>
</feature>
<dbReference type="Gene3D" id="2.60.40.650">
    <property type="match status" value="1"/>
</dbReference>
<dbReference type="STRING" id="5601.A0A0D2G4W6"/>
<evidence type="ECO:0000256" key="1">
    <source>
        <dbReference type="ARBA" id="ARBA00001924"/>
    </source>
</evidence>
<dbReference type="SUPFAM" id="SSF56524">
    <property type="entry name" value="Oxidoreductase molybdopterin-binding domain"/>
    <property type="match status" value="1"/>
</dbReference>
<protein>
    <recommendedName>
        <fullName evidence="9">Oxidoreductase molybdopterin-binding domain-containing protein</fullName>
    </recommendedName>
</protein>
<evidence type="ECO:0000256" key="2">
    <source>
        <dbReference type="ARBA" id="ARBA00022505"/>
    </source>
</evidence>
<dbReference type="GO" id="GO:0006790">
    <property type="term" value="P:sulfur compound metabolic process"/>
    <property type="evidence" value="ECO:0007669"/>
    <property type="project" value="TreeGrafter"/>
</dbReference>
<evidence type="ECO:0000256" key="4">
    <source>
        <dbReference type="ARBA" id="ARBA00023002"/>
    </source>
</evidence>
<dbReference type="SUPFAM" id="SSF81296">
    <property type="entry name" value="E set domains"/>
    <property type="match status" value="1"/>
</dbReference>
<dbReference type="Pfam" id="PF00174">
    <property type="entry name" value="Oxidored_molyb"/>
    <property type="match status" value="1"/>
</dbReference>
<dbReference type="HOGENOM" id="CLU_003827_5_5_1"/>
<dbReference type="GO" id="GO:0005739">
    <property type="term" value="C:mitochondrion"/>
    <property type="evidence" value="ECO:0007669"/>
    <property type="project" value="TreeGrafter"/>
</dbReference>
<dbReference type="Proteomes" id="UP000054266">
    <property type="component" value="Unassembled WGS sequence"/>
</dbReference>
<name>A0A0D2G4W6_9EURO</name>
<dbReference type="Pfam" id="PF03404">
    <property type="entry name" value="Mo-co_dimer"/>
    <property type="match status" value="1"/>
</dbReference>
<dbReference type="PANTHER" id="PTHR19372">
    <property type="entry name" value="SULFITE REDUCTASE"/>
    <property type="match status" value="1"/>
</dbReference>
<dbReference type="PANTHER" id="PTHR19372:SF7">
    <property type="entry name" value="SULFITE OXIDASE, MITOCHONDRIAL"/>
    <property type="match status" value="1"/>
</dbReference>
<keyword evidence="4" id="KW-0560">Oxidoreductase</keyword>
<dbReference type="PRINTS" id="PR00407">
    <property type="entry name" value="EUMOPTERIN"/>
</dbReference>
<dbReference type="AlphaFoldDB" id="A0A0D2G4W6"/>
<comment type="cofactor">
    <cofactor evidence="1">
        <name>Mo-molybdopterin</name>
        <dbReference type="ChEBI" id="CHEBI:71302"/>
    </cofactor>
</comment>
<keyword evidence="8" id="KW-1185">Reference proteome</keyword>
<sequence>MDASQDGQFPHVVQPEDETTYSPYVHFLSAASRENRGSERNALEAIDPPGFFIRHPPKPHELDAELTDDAQLFQTIHMGVAVVDQNRWRLVVDGLVERPFSVSFAQLKRMPRATITAFHECYGSPIAPPTQALWRIGNVTWTGVRLSDLLKLARPKPPARYVWSQGLESGSFAGVSADRYEKDIPLEKALAPEVLVAYEMNGEGLDRKRGGPVRMVVPLYFGTNSTKWLCRLSVQDRRATGPFTTTFYNEVDPSDPTGRRIRPVWTVEPNSMIVRPEPGAVLQGPEVEISGRAWGGKEIEGVEISVDGGKSWLPRSDIDLRPRKECEWQLFRSKPKLPKPGKYQLVARARDTAGLSQPLAGRRNHVHMVEVEVLWS</sequence>
<evidence type="ECO:0000313" key="7">
    <source>
        <dbReference type="EMBL" id="KIW67049.1"/>
    </source>
</evidence>
<accession>A0A0D2G4W6</accession>
<dbReference type="EMBL" id="KN846959">
    <property type="protein sequence ID" value="KIW67049.1"/>
    <property type="molecule type" value="Genomic_DNA"/>
</dbReference>
<organism evidence="7 8">
    <name type="scientific">Phialophora macrospora</name>
    <dbReference type="NCBI Taxonomy" id="1851006"/>
    <lineage>
        <taxon>Eukaryota</taxon>
        <taxon>Fungi</taxon>
        <taxon>Dikarya</taxon>
        <taxon>Ascomycota</taxon>
        <taxon>Pezizomycotina</taxon>
        <taxon>Eurotiomycetes</taxon>
        <taxon>Chaetothyriomycetidae</taxon>
        <taxon>Chaetothyriales</taxon>
        <taxon>Herpotrichiellaceae</taxon>
        <taxon>Phialophora</taxon>
    </lineage>
</organism>
<keyword evidence="2" id="KW-0500">Molybdenum</keyword>
<evidence type="ECO:0000313" key="8">
    <source>
        <dbReference type="Proteomes" id="UP000054266"/>
    </source>
</evidence>
<evidence type="ECO:0000259" key="5">
    <source>
        <dbReference type="Pfam" id="PF00174"/>
    </source>
</evidence>
<dbReference type="InterPro" id="IPR005066">
    <property type="entry name" value="MoCF_OxRdtse_dimer"/>
</dbReference>
<evidence type="ECO:0000256" key="3">
    <source>
        <dbReference type="ARBA" id="ARBA00022723"/>
    </source>
</evidence>